<protein>
    <recommendedName>
        <fullName evidence="2">DUF4333 domain-containing protein</fullName>
    </recommendedName>
</protein>
<dbReference type="EMBL" id="JACHWS010000005">
    <property type="protein sequence ID" value="MBB3039837.1"/>
    <property type="molecule type" value="Genomic_DNA"/>
</dbReference>
<keyword evidence="1" id="KW-0732">Signal</keyword>
<dbReference type="InterPro" id="IPR025637">
    <property type="entry name" value="DUF4333"/>
</dbReference>
<evidence type="ECO:0000313" key="4">
    <source>
        <dbReference type="Proteomes" id="UP000567922"/>
    </source>
</evidence>
<proteinExistence type="predicted"/>
<gene>
    <name evidence="3" type="ORF">FHU29_004327</name>
</gene>
<evidence type="ECO:0000313" key="3">
    <source>
        <dbReference type="EMBL" id="MBB3039837.1"/>
    </source>
</evidence>
<evidence type="ECO:0000259" key="2">
    <source>
        <dbReference type="Pfam" id="PF14230"/>
    </source>
</evidence>
<dbReference type="Pfam" id="PF14230">
    <property type="entry name" value="DUF4333"/>
    <property type="match status" value="1"/>
</dbReference>
<organism evidence="3 4">
    <name type="scientific">Hoyosella altamirensis</name>
    <dbReference type="NCBI Taxonomy" id="616997"/>
    <lineage>
        <taxon>Bacteria</taxon>
        <taxon>Bacillati</taxon>
        <taxon>Actinomycetota</taxon>
        <taxon>Actinomycetes</taxon>
        <taxon>Mycobacteriales</taxon>
        <taxon>Hoyosellaceae</taxon>
        <taxon>Hoyosella</taxon>
    </lineage>
</organism>
<dbReference type="Proteomes" id="UP000567922">
    <property type="component" value="Unassembled WGS sequence"/>
</dbReference>
<name>A0A839RU36_9ACTN</name>
<feature type="domain" description="DUF4333" evidence="2">
    <location>
        <begin position="18"/>
        <end position="86"/>
    </location>
</feature>
<dbReference type="AlphaFoldDB" id="A0A839RU36"/>
<accession>A0A839RU36</accession>
<comment type="caution">
    <text evidence="3">The sequence shown here is derived from an EMBL/GenBank/DDBJ whole genome shotgun (WGS) entry which is preliminary data.</text>
</comment>
<sequence length="167" mass="17622">MRREIMTGAVLAASALLIAGCSSSVSTSDLEAEISAGLEEQTGEAPASLECPDSLDAEVGATVSCTFVDSLDTEYRVEARAASVDGNDVDFEWEVADIVTYGAADLELDLSRITGFDATEVSCESELQNTADASVRCVVSPEDDEEFAAVATVEADGEVYWSLDEDE</sequence>
<reference evidence="3 4" key="1">
    <citation type="submission" date="2020-08" db="EMBL/GenBank/DDBJ databases">
        <title>Sequencing the genomes of 1000 actinobacteria strains.</title>
        <authorList>
            <person name="Klenk H.-P."/>
        </authorList>
    </citation>
    <scope>NUCLEOTIDE SEQUENCE [LARGE SCALE GENOMIC DNA]</scope>
    <source>
        <strain evidence="3 4">DSM 45258</strain>
    </source>
</reference>
<dbReference type="RefSeq" id="WP_064438831.1">
    <property type="nucleotide sequence ID" value="NZ_BDDI01000002.1"/>
</dbReference>
<dbReference type="PROSITE" id="PS51257">
    <property type="entry name" value="PROKAR_LIPOPROTEIN"/>
    <property type="match status" value="1"/>
</dbReference>
<feature type="signal peptide" evidence="1">
    <location>
        <begin position="1"/>
        <end position="27"/>
    </location>
</feature>
<evidence type="ECO:0000256" key="1">
    <source>
        <dbReference type="SAM" id="SignalP"/>
    </source>
</evidence>
<dbReference type="OrthoDB" id="3568721at2"/>
<keyword evidence="4" id="KW-1185">Reference proteome</keyword>
<feature type="chain" id="PRO_5039342545" description="DUF4333 domain-containing protein" evidence="1">
    <location>
        <begin position="28"/>
        <end position="167"/>
    </location>
</feature>